<dbReference type="EMBL" id="JAAIUW010000007">
    <property type="protein sequence ID" value="KAF7822940.1"/>
    <property type="molecule type" value="Genomic_DNA"/>
</dbReference>
<organism evidence="1 2">
    <name type="scientific">Senna tora</name>
    <dbReference type="NCBI Taxonomy" id="362788"/>
    <lineage>
        <taxon>Eukaryota</taxon>
        <taxon>Viridiplantae</taxon>
        <taxon>Streptophyta</taxon>
        <taxon>Embryophyta</taxon>
        <taxon>Tracheophyta</taxon>
        <taxon>Spermatophyta</taxon>
        <taxon>Magnoliopsida</taxon>
        <taxon>eudicotyledons</taxon>
        <taxon>Gunneridae</taxon>
        <taxon>Pentapetalae</taxon>
        <taxon>rosids</taxon>
        <taxon>fabids</taxon>
        <taxon>Fabales</taxon>
        <taxon>Fabaceae</taxon>
        <taxon>Caesalpinioideae</taxon>
        <taxon>Cassia clade</taxon>
        <taxon>Senna</taxon>
    </lineage>
</organism>
<keyword evidence="2" id="KW-1185">Reference proteome</keyword>
<proteinExistence type="predicted"/>
<protein>
    <submittedName>
        <fullName evidence="1">Pentatricopeptide repeat-containing protein</fullName>
    </submittedName>
</protein>
<name>A0A834TLA4_9FABA</name>
<evidence type="ECO:0000313" key="2">
    <source>
        <dbReference type="Proteomes" id="UP000634136"/>
    </source>
</evidence>
<accession>A0A834TLA4</accession>
<sequence>MKFCYLLYLSNLTVNRKQPISIFFLTLSEAPIPALLVLQSYDELYVLVTFQFLKIKPTFSSLICLVGPAIEIWKAIEVFEFLKKKGDPTGFVSYEVVLGGSSVCFCWKSCTGDDSKRVYSIYPGLSFSETEKHITGILALQNELYSVKFLVQEKTEHILYNWVAFE</sequence>
<evidence type="ECO:0000313" key="1">
    <source>
        <dbReference type="EMBL" id="KAF7822940.1"/>
    </source>
</evidence>
<reference evidence="1" key="1">
    <citation type="submission" date="2020-09" db="EMBL/GenBank/DDBJ databases">
        <title>Genome-Enabled Discovery of Anthraquinone Biosynthesis in Senna tora.</title>
        <authorList>
            <person name="Kang S.-H."/>
            <person name="Pandey R.P."/>
            <person name="Lee C.-M."/>
            <person name="Sim J.-S."/>
            <person name="Jeong J.-T."/>
            <person name="Choi B.-S."/>
            <person name="Jung M."/>
            <person name="Ginzburg D."/>
            <person name="Zhao K."/>
            <person name="Won S.Y."/>
            <person name="Oh T.-J."/>
            <person name="Yu Y."/>
            <person name="Kim N.-H."/>
            <person name="Lee O.R."/>
            <person name="Lee T.-H."/>
            <person name="Bashyal P."/>
            <person name="Kim T.-S."/>
            <person name="Lee W.-H."/>
            <person name="Kawkins C."/>
            <person name="Kim C.-K."/>
            <person name="Kim J.S."/>
            <person name="Ahn B.O."/>
            <person name="Rhee S.Y."/>
            <person name="Sohng J.K."/>
        </authorList>
    </citation>
    <scope>NUCLEOTIDE SEQUENCE</scope>
    <source>
        <tissue evidence="1">Leaf</tissue>
    </source>
</reference>
<dbReference type="Proteomes" id="UP000634136">
    <property type="component" value="Unassembled WGS sequence"/>
</dbReference>
<gene>
    <name evidence="1" type="ORF">G2W53_021084</name>
</gene>
<comment type="caution">
    <text evidence="1">The sequence shown here is derived from an EMBL/GenBank/DDBJ whole genome shotgun (WGS) entry which is preliminary data.</text>
</comment>
<dbReference type="AlphaFoldDB" id="A0A834TLA4"/>